<dbReference type="GO" id="GO:0005985">
    <property type="term" value="P:sucrose metabolic process"/>
    <property type="evidence" value="ECO:0007669"/>
    <property type="project" value="UniProtKB-UniPathway"/>
</dbReference>
<dbReference type="InterPro" id="IPR013148">
    <property type="entry name" value="Glyco_hydro_32_N"/>
</dbReference>
<dbReference type="Gene3D" id="2.60.120.560">
    <property type="entry name" value="Exo-inulinase, domain 1"/>
    <property type="match status" value="1"/>
</dbReference>
<dbReference type="InterPro" id="IPR018053">
    <property type="entry name" value="Glyco_hydro_32_AS"/>
</dbReference>
<accession>A0A223MXR9</accession>
<dbReference type="EC" id="3.2.1.26" evidence="4"/>
<dbReference type="InterPro" id="IPR013320">
    <property type="entry name" value="ConA-like_dom_sf"/>
</dbReference>
<evidence type="ECO:0000259" key="6">
    <source>
        <dbReference type="Pfam" id="PF00251"/>
    </source>
</evidence>
<dbReference type="PROSITE" id="PS00609">
    <property type="entry name" value="GLYCOSYL_HYDROL_F32"/>
    <property type="match status" value="1"/>
</dbReference>
<keyword evidence="3 4" id="KW-0326">Glycosidase</keyword>
<sequence>MSLETVPVEKMSFEEMVRLVGGPANIQRVLAPRGEIVIALRDPALANVLPSHMRLREVLGEWQLSFLIQQDSINEYADELINSLGRMIDSQLRLNAYAYSSPNDCPFRPTWHISPPQGLLNDPNGFIYHQGKYHLFYQWYPYGCEHKDKYWVQLASTDLIHWQWQGIALTPSDWYDSHGVFSGHALSHNDELMLFYTGNVRLGEQRLRQTTQCLAVSQDGLRFEKCGPVIRNLPTGVTEHIRDPKIVRHRGKWLMLLGAQTTQLQGRLAIYHSHDLKEWHFDGLFGEEIAPLGYMWECPDMFEIASQSYFVFGPQGIISDNVNHTVVHQNRIAKVLWDENDHPHFCHLQPLDHGFDFYAPQTMQTADGRRVLCAWMGLPDEVNHPSCDNGWLHQLTALRELSVENDQLIQRPIRELEQLCHQPVSLELSDKCTILNTKSFEMCITLPWGASLRLFEKDEQYVELSLDAQQKVLRFDRSHTLIRQGDVIRELALECEQVELQILADNSSLEVFINGGKAVMSARVFTEQEATGVSLLNALVTAKYSPIQPVSASSFATQF</sequence>
<dbReference type="GO" id="GO:0004564">
    <property type="term" value="F:beta-fructofuranosidase activity"/>
    <property type="evidence" value="ECO:0007669"/>
    <property type="project" value="UniProtKB-EC"/>
</dbReference>
<evidence type="ECO:0000256" key="1">
    <source>
        <dbReference type="ARBA" id="ARBA00009902"/>
    </source>
</evidence>
<gene>
    <name evidence="8" type="ORF">CCZ37_07105</name>
</gene>
<evidence type="ECO:0000259" key="7">
    <source>
        <dbReference type="Pfam" id="PF08244"/>
    </source>
</evidence>
<comment type="pathway">
    <text evidence="5">Glycan biosynthesis; sucrose metabolism.</text>
</comment>
<keyword evidence="2 4" id="KW-0378">Hydrolase</keyword>
<comment type="subcellular location">
    <subcellularLocation>
        <location evidence="5">Cytoplasm</location>
    </subcellularLocation>
</comment>
<keyword evidence="9" id="KW-1185">Reference proteome</keyword>
<evidence type="ECO:0000256" key="2">
    <source>
        <dbReference type="ARBA" id="ARBA00022801"/>
    </source>
</evidence>
<dbReference type="InterPro" id="IPR051214">
    <property type="entry name" value="GH32_Enzymes"/>
</dbReference>
<dbReference type="InterPro" id="IPR023296">
    <property type="entry name" value="Glyco_hydro_beta-prop_sf"/>
</dbReference>
<dbReference type="InterPro" id="IPR001362">
    <property type="entry name" value="Glyco_hydro_32"/>
</dbReference>
<dbReference type="Pfam" id="PF00251">
    <property type="entry name" value="Glyco_hydro_32N"/>
    <property type="match status" value="1"/>
</dbReference>
<dbReference type="RefSeq" id="WP_094500137.1">
    <property type="nucleotide sequence ID" value="NZ_CAWNHI010000001.1"/>
</dbReference>
<evidence type="ECO:0000256" key="4">
    <source>
        <dbReference type="RuleBase" id="RU362110"/>
    </source>
</evidence>
<dbReference type="Proteomes" id="UP000215148">
    <property type="component" value="Chromosome 1"/>
</dbReference>
<comment type="similarity">
    <text evidence="1 4">Belongs to the glycosyl hydrolase 32 family.</text>
</comment>
<evidence type="ECO:0000256" key="5">
    <source>
        <dbReference type="RuleBase" id="RU365015"/>
    </source>
</evidence>
<organism evidence="8 9">
    <name type="scientific">Vibrio qinghaiensis</name>
    <dbReference type="NCBI Taxonomy" id="2025808"/>
    <lineage>
        <taxon>Bacteria</taxon>
        <taxon>Pseudomonadati</taxon>
        <taxon>Pseudomonadota</taxon>
        <taxon>Gammaproteobacteria</taxon>
        <taxon>Vibrionales</taxon>
        <taxon>Vibrionaceae</taxon>
        <taxon>Vibrio</taxon>
    </lineage>
</organism>
<dbReference type="EMBL" id="CP022741">
    <property type="protein sequence ID" value="ASU22370.1"/>
    <property type="molecule type" value="Genomic_DNA"/>
</dbReference>
<dbReference type="SUPFAM" id="SSF75005">
    <property type="entry name" value="Arabinanase/levansucrase/invertase"/>
    <property type="match status" value="1"/>
</dbReference>
<dbReference type="CDD" id="cd18623">
    <property type="entry name" value="GH32_ScrB-like"/>
    <property type="match status" value="1"/>
</dbReference>
<dbReference type="PANTHER" id="PTHR43101">
    <property type="entry name" value="BETA-FRUCTOSIDASE"/>
    <property type="match status" value="1"/>
</dbReference>
<dbReference type="InterPro" id="IPR013189">
    <property type="entry name" value="Glyco_hydro_32_C"/>
</dbReference>
<reference evidence="8 9" key="1">
    <citation type="submission" date="2017-08" db="EMBL/GenBank/DDBJ databases">
        <title>The Vibrio qinghaiensis sp.-Q67 is a luminous bacteria isolated firstly from Qinghai lake, Qinghai province, China, which has been proved to be very sensitive to detect environmental and food pollutants. Therefore, complete genome analysis of V. qinghaiensis sp.-Q67 highlights the potential application of this strain on detection of hazards in the contaminated environments.</title>
        <authorList>
            <person name="Gong L."/>
        </authorList>
    </citation>
    <scope>NUCLEOTIDE SEQUENCE [LARGE SCALE GENOMIC DNA]</scope>
    <source>
        <strain evidence="8 9">Q67</strain>
    </source>
</reference>
<dbReference type="KEGG" id="vqi:CCZ37_07105"/>
<dbReference type="Pfam" id="PF08244">
    <property type="entry name" value="Glyco_hydro_32C"/>
    <property type="match status" value="1"/>
</dbReference>
<name>A0A223MXR9_9VIBR</name>
<comment type="catalytic activity">
    <reaction evidence="4">
        <text>Hydrolysis of terminal non-reducing beta-D-fructofuranoside residues in beta-D-fructofuranosides.</text>
        <dbReference type="EC" id="3.2.1.26"/>
    </reaction>
</comment>
<proteinExistence type="inferred from homology"/>
<protein>
    <recommendedName>
        <fullName evidence="4">Sucrose-6-phosphate hydrolase</fullName>
        <ecNumber evidence="4">3.2.1.26</ecNumber>
    </recommendedName>
    <alternativeName>
        <fullName evidence="5">Invertase</fullName>
    </alternativeName>
</protein>
<dbReference type="InterPro" id="IPR006232">
    <property type="entry name" value="Suc6P_hydrolase"/>
</dbReference>
<keyword evidence="5" id="KW-0963">Cytoplasm</keyword>
<evidence type="ECO:0000313" key="9">
    <source>
        <dbReference type="Proteomes" id="UP000215148"/>
    </source>
</evidence>
<feature type="domain" description="Glycosyl hydrolase family 32 C-terminal" evidence="7">
    <location>
        <begin position="450"/>
        <end position="538"/>
    </location>
</feature>
<dbReference type="NCBIfam" id="TIGR01322">
    <property type="entry name" value="scrB_fam"/>
    <property type="match status" value="1"/>
</dbReference>
<dbReference type="PANTHER" id="PTHR43101:SF1">
    <property type="entry name" value="BETA-FRUCTOSIDASE"/>
    <property type="match status" value="1"/>
</dbReference>
<keyword evidence="5" id="KW-0119">Carbohydrate metabolism</keyword>
<dbReference type="UniPathway" id="UPA00238"/>
<dbReference type="GO" id="GO:0005737">
    <property type="term" value="C:cytoplasm"/>
    <property type="evidence" value="ECO:0007669"/>
    <property type="project" value="UniProtKB-SubCell"/>
</dbReference>
<dbReference type="SUPFAM" id="SSF49899">
    <property type="entry name" value="Concanavalin A-like lectins/glucanases"/>
    <property type="match status" value="1"/>
</dbReference>
<dbReference type="SMART" id="SM00640">
    <property type="entry name" value="Glyco_32"/>
    <property type="match status" value="1"/>
</dbReference>
<evidence type="ECO:0000313" key="8">
    <source>
        <dbReference type="EMBL" id="ASU22370.1"/>
    </source>
</evidence>
<feature type="domain" description="Glycosyl hydrolase family 32 N-terminal" evidence="6">
    <location>
        <begin position="112"/>
        <end position="412"/>
    </location>
</feature>
<comment type="function">
    <text evidence="5">Enables the bacterium to metabolize sucrose as a sole carbon source.</text>
</comment>
<dbReference type="Gene3D" id="2.115.10.20">
    <property type="entry name" value="Glycosyl hydrolase domain, family 43"/>
    <property type="match status" value="1"/>
</dbReference>
<dbReference type="AlphaFoldDB" id="A0A223MXR9"/>
<evidence type="ECO:0000256" key="3">
    <source>
        <dbReference type="ARBA" id="ARBA00023295"/>
    </source>
</evidence>